<evidence type="ECO:0000313" key="1">
    <source>
        <dbReference type="EMBL" id="GBN90310.1"/>
    </source>
</evidence>
<gene>
    <name evidence="1" type="ORF">AVEN_114736_1</name>
</gene>
<evidence type="ECO:0000313" key="2">
    <source>
        <dbReference type="Proteomes" id="UP000499080"/>
    </source>
</evidence>
<comment type="caution">
    <text evidence="1">The sequence shown here is derived from an EMBL/GenBank/DDBJ whole genome shotgun (WGS) entry which is preliminary data.</text>
</comment>
<dbReference type="AlphaFoldDB" id="A0A4Y2SS33"/>
<protein>
    <submittedName>
        <fullName evidence="1">Uncharacterized protein</fullName>
    </submittedName>
</protein>
<name>A0A4Y2SS33_ARAVE</name>
<proteinExistence type="predicted"/>
<organism evidence="1 2">
    <name type="scientific">Araneus ventricosus</name>
    <name type="common">Orbweaver spider</name>
    <name type="synonym">Epeira ventricosa</name>
    <dbReference type="NCBI Taxonomy" id="182803"/>
    <lineage>
        <taxon>Eukaryota</taxon>
        <taxon>Metazoa</taxon>
        <taxon>Ecdysozoa</taxon>
        <taxon>Arthropoda</taxon>
        <taxon>Chelicerata</taxon>
        <taxon>Arachnida</taxon>
        <taxon>Araneae</taxon>
        <taxon>Araneomorphae</taxon>
        <taxon>Entelegynae</taxon>
        <taxon>Araneoidea</taxon>
        <taxon>Araneidae</taxon>
        <taxon>Araneus</taxon>
    </lineage>
</organism>
<keyword evidence="2" id="KW-1185">Reference proteome</keyword>
<accession>A0A4Y2SS33</accession>
<dbReference type="EMBL" id="BGPR01023257">
    <property type="protein sequence ID" value="GBN90310.1"/>
    <property type="molecule type" value="Genomic_DNA"/>
</dbReference>
<reference evidence="1 2" key="1">
    <citation type="journal article" date="2019" name="Sci. Rep.">
        <title>Orb-weaving spider Araneus ventricosus genome elucidates the spidroin gene catalogue.</title>
        <authorList>
            <person name="Kono N."/>
            <person name="Nakamura H."/>
            <person name="Ohtoshi R."/>
            <person name="Moran D.A.P."/>
            <person name="Shinohara A."/>
            <person name="Yoshida Y."/>
            <person name="Fujiwara M."/>
            <person name="Mori M."/>
            <person name="Tomita M."/>
            <person name="Arakawa K."/>
        </authorList>
    </citation>
    <scope>NUCLEOTIDE SEQUENCE [LARGE SCALE GENOMIC DNA]</scope>
</reference>
<dbReference type="Proteomes" id="UP000499080">
    <property type="component" value="Unassembled WGS sequence"/>
</dbReference>
<sequence>MLNSYTLQNSPAKSLQPVTIDVQPNQCRFSLDNTVALPLQGILSSSLSSTPVVPFPLQSFEELLSMCIRRVAKITCSEIRRKIETNAAVFTSNEFLKLVEKRDEEMKRKRYH</sequence>